<proteinExistence type="predicted"/>
<dbReference type="Pfam" id="PF07596">
    <property type="entry name" value="SBP_bac_10"/>
    <property type="match status" value="1"/>
</dbReference>
<dbReference type="PANTHER" id="PTHR30093:SF2">
    <property type="entry name" value="TYPE II SECRETION SYSTEM PROTEIN H"/>
    <property type="match status" value="1"/>
</dbReference>
<evidence type="ECO:0000256" key="1">
    <source>
        <dbReference type="SAM" id="Phobius"/>
    </source>
</evidence>
<evidence type="ECO:0000313" key="4">
    <source>
        <dbReference type="Proteomes" id="UP000318741"/>
    </source>
</evidence>
<evidence type="ECO:0000259" key="2">
    <source>
        <dbReference type="Pfam" id="PF07596"/>
    </source>
</evidence>
<dbReference type="NCBIfam" id="TIGR04294">
    <property type="entry name" value="pre_pil_HX9DG"/>
    <property type="match status" value="1"/>
</dbReference>
<accession>A0A517PB53</accession>
<keyword evidence="1" id="KW-0812">Transmembrane</keyword>
<dbReference type="Proteomes" id="UP000318741">
    <property type="component" value="Chromosome"/>
</dbReference>
<name>A0A517PB53_9PLAN</name>
<dbReference type="SUPFAM" id="SSF54523">
    <property type="entry name" value="Pili subunits"/>
    <property type="match status" value="1"/>
</dbReference>
<dbReference type="InterPro" id="IPR012902">
    <property type="entry name" value="N_methyl_site"/>
</dbReference>
<dbReference type="InterPro" id="IPR045584">
    <property type="entry name" value="Pilin-like"/>
</dbReference>
<dbReference type="Pfam" id="PF07963">
    <property type="entry name" value="N_methyl"/>
    <property type="match status" value="1"/>
</dbReference>
<dbReference type="AlphaFoldDB" id="A0A517PB53"/>
<dbReference type="RefSeq" id="WP_390614121.1">
    <property type="nucleotide sequence ID" value="NZ_CP036265.1"/>
</dbReference>
<protein>
    <submittedName>
        <fullName evidence="3">Putative major pilin subunit</fullName>
    </submittedName>
</protein>
<reference evidence="3 4" key="1">
    <citation type="submission" date="2019-02" db="EMBL/GenBank/DDBJ databases">
        <title>Deep-cultivation of Planctomycetes and their phenomic and genomic characterization uncovers novel biology.</title>
        <authorList>
            <person name="Wiegand S."/>
            <person name="Jogler M."/>
            <person name="Boedeker C."/>
            <person name="Pinto D."/>
            <person name="Vollmers J."/>
            <person name="Rivas-Marin E."/>
            <person name="Kohn T."/>
            <person name="Peeters S.H."/>
            <person name="Heuer A."/>
            <person name="Rast P."/>
            <person name="Oberbeckmann S."/>
            <person name="Bunk B."/>
            <person name="Jeske O."/>
            <person name="Meyerdierks A."/>
            <person name="Storesund J.E."/>
            <person name="Kallscheuer N."/>
            <person name="Luecker S."/>
            <person name="Lage O.M."/>
            <person name="Pohl T."/>
            <person name="Merkel B.J."/>
            <person name="Hornburger P."/>
            <person name="Mueller R.-W."/>
            <person name="Bruemmer F."/>
            <person name="Labrenz M."/>
            <person name="Spormann A.M."/>
            <person name="Op den Camp H."/>
            <person name="Overmann J."/>
            <person name="Amann R."/>
            <person name="Jetten M.S.M."/>
            <person name="Mascher T."/>
            <person name="Medema M.H."/>
            <person name="Devos D.P."/>
            <person name="Kaster A.-K."/>
            <person name="Ovreas L."/>
            <person name="Rohde M."/>
            <person name="Galperin M.Y."/>
            <person name="Jogler C."/>
        </authorList>
    </citation>
    <scope>NUCLEOTIDE SEQUENCE [LARGE SCALE GENOMIC DNA]</scope>
    <source>
        <strain evidence="3 4">CA12</strain>
    </source>
</reference>
<gene>
    <name evidence="3" type="ORF">CA12_27210</name>
</gene>
<dbReference type="KEGG" id="acaf:CA12_27210"/>
<dbReference type="NCBIfam" id="TIGR02532">
    <property type="entry name" value="IV_pilin_GFxxxE"/>
    <property type="match status" value="1"/>
</dbReference>
<feature type="transmembrane region" description="Helical" evidence="1">
    <location>
        <begin position="21"/>
        <end position="43"/>
    </location>
</feature>
<dbReference type="Gene3D" id="3.30.700.10">
    <property type="entry name" value="Glycoprotein, Type 4 Pilin"/>
    <property type="match status" value="1"/>
</dbReference>
<dbReference type="PANTHER" id="PTHR30093">
    <property type="entry name" value="GENERAL SECRETION PATHWAY PROTEIN G"/>
    <property type="match status" value="1"/>
</dbReference>
<sequence>MLAASCSDSRSGVSASRRPRLGFTLIELLVVIAIIAILVSLLLPAVQQAREAARHTQCKNNMKQIGLAFHNFHGTFGKFPDATTWYDPETGKSSIDFTDTTKQFVERTWPVDIFPFLDQANTFAELDDVAQFGHRGGLWGEENADLVATHIPTYECPSSPGPHEFTGWYQTVEGALREEAPDKVVATGDFMRPRELQYDDGTGSRILQTALTWRTPTRFRDLRDGVSNTILINETAGAPEPWYRGEQLGPDDPLYDWSVDRLKWVGPWASYKHWRIRNHSADGRTRFAGSCLINCNNTEAQPYSFHPGGCNVIMCDGSVQFLSETIDIEEAVALFTRQANDVAGEF</sequence>
<feature type="domain" description="DUF1559" evidence="2">
    <location>
        <begin position="47"/>
        <end position="328"/>
    </location>
</feature>
<keyword evidence="1" id="KW-0472">Membrane</keyword>
<keyword evidence="1" id="KW-1133">Transmembrane helix</keyword>
<evidence type="ECO:0000313" key="3">
    <source>
        <dbReference type="EMBL" id="QDT16615.1"/>
    </source>
</evidence>
<keyword evidence="4" id="KW-1185">Reference proteome</keyword>
<organism evidence="3 4">
    <name type="scientific">Alienimonas californiensis</name>
    <dbReference type="NCBI Taxonomy" id="2527989"/>
    <lineage>
        <taxon>Bacteria</taxon>
        <taxon>Pseudomonadati</taxon>
        <taxon>Planctomycetota</taxon>
        <taxon>Planctomycetia</taxon>
        <taxon>Planctomycetales</taxon>
        <taxon>Planctomycetaceae</taxon>
        <taxon>Alienimonas</taxon>
    </lineage>
</organism>
<dbReference type="InterPro" id="IPR027558">
    <property type="entry name" value="Pre_pil_HX9DG_C"/>
</dbReference>
<dbReference type="EMBL" id="CP036265">
    <property type="protein sequence ID" value="QDT16615.1"/>
    <property type="molecule type" value="Genomic_DNA"/>
</dbReference>
<dbReference type="InterPro" id="IPR011453">
    <property type="entry name" value="DUF1559"/>
</dbReference>